<protein>
    <submittedName>
        <fullName evidence="1">Uncharacterized protein</fullName>
    </submittedName>
</protein>
<evidence type="ECO:0000313" key="1">
    <source>
        <dbReference type="EMBL" id="OCH90585.1"/>
    </source>
</evidence>
<proteinExistence type="predicted"/>
<name>A0A8E2B3D6_9APHY</name>
<evidence type="ECO:0000313" key="2">
    <source>
        <dbReference type="Proteomes" id="UP000250043"/>
    </source>
</evidence>
<dbReference type="Proteomes" id="UP000250043">
    <property type="component" value="Unassembled WGS sequence"/>
</dbReference>
<dbReference type="AlphaFoldDB" id="A0A8E2B3D6"/>
<dbReference type="OrthoDB" id="3255221at2759"/>
<dbReference type="EMBL" id="KV722401">
    <property type="protein sequence ID" value="OCH90585.1"/>
    <property type="molecule type" value="Genomic_DNA"/>
</dbReference>
<sequence length="102" mass="11372">MPFLSDNAWPAGLRTIFEHCGAEYSAFENRYYGPYDKLLNYCFGESFTYYVAPQSSRDDGGDAVDFIVSFVVFGNNDKPVLVEAKGDAWAGKAELRHRAADA</sequence>
<accession>A0A8E2B3D6</accession>
<keyword evidence="2" id="KW-1185">Reference proteome</keyword>
<gene>
    <name evidence="1" type="ORF">OBBRIDRAFT_793139</name>
</gene>
<reference evidence="1 2" key="1">
    <citation type="submission" date="2016-07" db="EMBL/GenBank/DDBJ databases">
        <title>Draft genome of the white-rot fungus Obba rivulosa 3A-2.</title>
        <authorList>
            <consortium name="DOE Joint Genome Institute"/>
            <person name="Miettinen O."/>
            <person name="Riley R."/>
            <person name="Acob R."/>
            <person name="Barry K."/>
            <person name="Cullen D."/>
            <person name="De Vries R."/>
            <person name="Hainaut M."/>
            <person name="Hatakka A."/>
            <person name="Henrissat B."/>
            <person name="Hilden K."/>
            <person name="Kuo R."/>
            <person name="Labutti K."/>
            <person name="Lipzen A."/>
            <person name="Makela M.R."/>
            <person name="Sandor L."/>
            <person name="Spatafora J.W."/>
            <person name="Grigoriev I.V."/>
            <person name="Hibbett D.S."/>
        </authorList>
    </citation>
    <scope>NUCLEOTIDE SEQUENCE [LARGE SCALE GENOMIC DNA]</scope>
    <source>
        <strain evidence="1 2">3A-2</strain>
    </source>
</reference>
<organism evidence="1 2">
    <name type="scientific">Obba rivulosa</name>
    <dbReference type="NCBI Taxonomy" id="1052685"/>
    <lineage>
        <taxon>Eukaryota</taxon>
        <taxon>Fungi</taxon>
        <taxon>Dikarya</taxon>
        <taxon>Basidiomycota</taxon>
        <taxon>Agaricomycotina</taxon>
        <taxon>Agaricomycetes</taxon>
        <taxon>Polyporales</taxon>
        <taxon>Gelatoporiaceae</taxon>
        <taxon>Obba</taxon>
    </lineage>
</organism>